<dbReference type="GO" id="GO:0005737">
    <property type="term" value="C:cytoplasm"/>
    <property type="evidence" value="ECO:0007669"/>
    <property type="project" value="TreeGrafter"/>
</dbReference>
<dbReference type="SUPFAM" id="SSF51338">
    <property type="entry name" value="Composite domain of metallo-dependent hydrolases"/>
    <property type="match status" value="1"/>
</dbReference>
<accession>L7PKA6</accession>
<evidence type="ECO:0000256" key="1">
    <source>
        <dbReference type="ARBA" id="ARBA00001947"/>
    </source>
</evidence>
<dbReference type="PROSITE" id="PS00483">
    <property type="entry name" value="DIHYDROOROTASE_2"/>
    <property type="match status" value="1"/>
</dbReference>
<evidence type="ECO:0000259" key="6">
    <source>
        <dbReference type="Pfam" id="PF01979"/>
    </source>
</evidence>
<comment type="similarity">
    <text evidence="3">Belongs to the metallo-dependent hydrolases superfamily. DHOase family. Class I DHOase subfamily.</text>
</comment>
<comment type="cofactor">
    <cofactor evidence="1">
        <name>Zn(2+)</name>
        <dbReference type="ChEBI" id="CHEBI:29105"/>
    </cofactor>
</comment>
<evidence type="ECO:0000256" key="2">
    <source>
        <dbReference type="ARBA" id="ARBA00002368"/>
    </source>
</evidence>
<evidence type="ECO:0000256" key="4">
    <source>
        <dbReference type="ARBA" id="ARBA00022723"/>
    </source>
</evidence>
<dbReference type="SUPFAM" id="SSF51556">
    <property type="entry name" value="Metallo-dependent hydrolases"/>
    <property type="match status" value="1"/>
</dbReference>
<protein>
    <submittedName>
        <fullName evidence="7">Dihydroorotase</fullName>
    </submittedName>
</protein>
<keyword evidence="4" id="KW-0479">Metal-binding</keyword>
<reference evidence="7" key="1">
    <citation type="journal article" date="2013" name="J. Am. Chem. Soc.">
        <title>Characterization of streptonigrin biosynthesis reveals a cryptic carboxyl methylation and an unusual oxidative cleavage of a N-C bond.</title>
        <authorList>
            <person name="Xu F."/>
            <person name="Kong D."/>
            <person name="He X."/>
            <person name="Zhang Z."/>
            <person name="Han M."/>
            <person name="Xie X."/>
            <person name="Wang P."/>
            <person name="Cheng H."/>
            <person name="Tao M."/>
            <person name="Zhang L."/>
            <person name="Deng Z."/>
            <person name="Lin S."/>
        </authorList>
    </citation>
    <scope>NUCLEOTIDE SEQUENCE</scope>
    <source>
        <strain evidence="7">CGMCC 4.1223</strain>
    </source>
</reference>
<dbReference type="InterPro" id="IPR002195">
    <property type="entry name" value="Dihydroorotase_CS"/>
</dbReference>
<proteinExistence type="inferred from homology"/>
<dbReference type="PANTHER" id="PTHR43668:SF2">
    <property type="entry name" value="ALLANTOINASE"/>
    <property type="match status" value="1"/>
</dbReference>
<dbReference type="GO" id="GO:0046872">
    <property type="term" value="F:metal ion binding"/>
    <property type="evidence" value="ECO:0007669"/>
    <property type="project" value="UniProtKB-KW"/>
</dbReference>
<dbReference type="InterPro" id="IPR050138">
    <property type="entry name" value="DHOase/Allantoinase_Hydrolase"/>
</dbReference>
<dbReference type="Gene3D" id="2.30.40.10">
    <property type="entry name" value="Urease, subunit C, domain 1"/>
    <property type="match status" value="1"/>
</dbReference>
<dbReference type="PROSITE" id="PS00482">
    <property type="entry name" value="DIHYDROOROTASE_1"/>
    <property type="match status" value="1"/>
</dbReference>
<dbReference type="InterPro" id="IPR011059">
    <property type="entry name" value="Metal-dep_hydrolase_composite"/>
</dbReference>
<gene>
    <name evidence="7" type="primary">stnX</name>
</gene>
<evidence type="ECO:0000256" key="5">
    <source>
        <dbReference type="ARBA" id="ARBA00022801"/>
    </source>
</evidence>
<sequence length="471" mass="50187">MPRAGGRRMAGVNAQLAVVNGRLVTPEGVRSGVLLVADGRISGITGAAPRGVPVLDAAGGYVLPGLIDSHVHFRTPGLEHKEDWEHGSRAAVAGGVTTVLDMPNTVPPTLDPDAVVAKARRITGRSLVDFAFHIGADPSRPEILAGLDPAVARSAKVFMAGHHTAPTVISDPVQLDKVFAAAATSGVRLVLHAEDQRLHDLLDTWRGGPPDAYRDYERWRPRSSPISAVVRVLELVRRHGTEAHILHLSSADEADLVAAAAADGLPVTFELTAHHLSFTDADTARGGARTRLAPAIRGAHDQERLWAALRAGEVATLGSDHAPHTKAEKELPVAEAPPGLPGVQELATAVWTGMRRRWPDEDPDTAIRRLALHMGERPAGLFGLTGKGRLVAGADADLVVFDPERRWMLSAADVAAKCGWSAYEGWTFTGQVRVTVKAGRIVYDREQGRFGAPAGRWLSPLGREKGRACNG</sequence>
<dbReference type="PANTHER" id="PTHR43668">
    <property type="entry name" value="ALLANTOINASE"/>
    <property type="match status" value="1"/>
</dbReference>
<dbReference type="Pfam" id="PF01979">
    <property type="entry name" value="Amidohydro_1"/>
    <property type="match status" value="1"/>
</dbReference>
<dbReference type="Gene3D" id="3.20.20.140">
    <property type="entry name" value="Metal-dependent hydrolases"/>
    <property type="match status" value="1"/>
</dbReference>
<dbReference type="InterPro" id="IPR006680">
    <property type="entry name" value="Amidohydro-rel"/>
</dbReference>
<evidence type="ECO:0000256" key="3">
    <source>
        <dbReference type="ARBA" id="ARBA00010286"/>
    </source>
</evidence>
<dbReference type="AlphaFoldDB" id="L7PKA6"/>
<feature type="domain" description="Amidohydrolase-related" evidence="6">
    <location>
        <begin position="61"/>
        <end position="442"/>
    </location>
</feature>
<dbReference type="InterPro" id="IPR032466">
    <property type="entry name" value="Metal_Hydrolase"/>
</dbReference>
<evidence type="ECO:0000313" key="7">
    <source>
        <dbReference type="EMBL" id="AFW04592.1"/>
    </source>
</evidence>
<dbReference type="EMBL" id="JQ414024">
    <property type="protein sequence ID" value="AFW04592.1"/>
    <property type="molecule type" value="Genomic_DNA"/>
</dbReference>
<comment type="function">
    <text evidence="2">Catalyzes the reversible cyclization of carbamoyl aspartate to dihydroorotate.</text>
</comment>
<dbReference type="GO" id="GO:0004038">
    <property type="term" value="F:allantoinase activity"/>
    <property type="evidence" value="ECO:0007669"/>
    <property type="project" value="TreeGrafter"/>
</dbReference>
<dbReference type="GO" id="GO:0006145">
    <property type="term" value="P:purine nucleobase catabolic process"/>
    <property type="evidence" value="ECO:0007669"/>
    <property type="project" value="TreeGrafter"/>
</dbReference>
<name>L7PKA6_9ACTN</name>
<keyword evidence="5" id="KW-0378">Hydrolase</keyword>
<organism evidence="7">
    <name type="scientific">Streptomyces albus</name>
    <dbReference type="NCBI Taxonomy" id="1888"/>
    <lineage>
        <taxon>Bacteria</taxon>
        <taxon>Bacillati</taxon>
        <taxon>Actinomycetota</taxon>
        <taxon>Actinomycetes</taxon>
        <taxon>Kitasatosporales</taxon>
        <taxon>Streptomycetaceae</taxon>
        <taxon>Streptomyces</taxon>
    </lineage>
</organism>